<dbReference type="SUPFAM" id="SSF52540">
    <property type="entry name" value="P-loop containing nucleoside triphosphate hydrolases"/>
    <property type="match status" value="1"/>
</dbReference>
<evidence type="ECO:0000259" key="1">
    <source>
        <dbReference type="Pfam" id="PF13521"/>
    </source>
</evidence>
<evidence type="ECO:0000313" key="2">
    <source>
        <dbReference type="EMBL" id="UUP16104.1"/>
    </source>
</evidence>
<name>A0ABY5MFS6_9HYPH</name>
<dbReference type="Pfam" id="PF13521">
    <property type="entry name" value="AAA_28"/>
    <property type="match status" value="1"/>
</dbReference>
<keyword evidence="3" id="KW-1185">Reference proteome</keyword>
<protein>
    <recommendedName>
        <fullName evidence="1">NadR/Ttd14 AAA domain-containing protein</fullName>
    </recommendedName>
</protein>
<dbReference type="InterPro" id="IPR027417">
    <property type="entry name" value="P-loop_NTPase"/>
</dbReference>
<gene>
    <name evidence="2" type="ORF">NTH_00546</name>
</gene>
<organism evidence="2 3">
    <name type="scientific">Nitratireductor thuwali</name>
    <dbReference type="NCBI Taxonomy" id="2267699"/>
    <lineage>
        <taxon>Bacteria</taxon>
        <taxon>Pseudomonadati</taxon>
        <taxon>Pseudomonadota</taxon>
        <taxon>Alphaproteobacteria</taxon>
        <taxon>Hyphomicrobiales</taxon>
        <taxon>Phyllobacteriaceae</taxon>
        <taxon>Nitratireductor</taxon>
    </lineage>
</organism>
<dbReference type="RefSeq" id="WP_338528555.1">
    <property type="nucleotide sequence ID" value="NZ_CP030941.1"/>
</dbReference>
<sequence length="199" mass="21859">MNSTKQNLFVLTGGPGSGKTTLLDALDAAGFATAPEAGRSIIRQQKAMGGSGLPSADRLLYAELMLSWDIRSFQAAPDETAFFDRGIPDTIGYLSLCGIAVPAHFHRAAEMFRYNRTVFILPPWPDIFRNDTERTQSPEEAEATFRAMQETYTALGYRLVEVPRTRLRERLAFVLAAAGVGDHPCPDKKKGADNRGPRP</sequence>
<dbReference type="Proteomes" id="UP001342418">
    <property type="component" value="Chromosome"/>
</dbReference>
<evidence type="ECO:0000313" key="3">
    <source>
        <dbReference type="Proteomes" id="UP001342418"/>
    </source>
</evidence>
<accession>A0ABY5MFS6</accession>
<dbReference type="InterPro" id="IPR038727">
    <property type="entry name" value="NadR/Ttd14_AAA_dom"/>
</dbReference>
<reference evidence="2 3" key="1">
    <citation type="submission" date="2018-07" db="EMBL/GenBank/DDBJ databases">
        <title>Genome sequence of Nitratireductor thuwali#1536.</title>
        <authorList>
            <person name="Michoud G."/>
            <person name="Merlino G."/>
            <person name="Sefrji F.O."/>
            <person name="Daffonchio D."/>
        </authorList>
    </citation>
    <scope>NUCLEOTIDE SEQUENCE [LARGE SCALE GENOMIC DNA]</scope>
    <source>
        <strain evidence="3">Nit1536</strain>
    </source>
</reference>
<dbReference type="Gene3D" id="3.40.50.300">
    <property type="entry name" value="P-loop containing nucleotide triphosphate hydrolases"/>
    <property type="match status" value="1"/>
</dbReference>
<feature type="domain" description="NadR/Ttd14 AAA" evidence="1">
    <location>
        <begin position="9"/>
        <end position="170"/>
    </location>
</feature>
<dbReference type="EMBL" id="CP030941">
    <property type="protein sequence ID" value="UUP16104.1"/>
    <property type="molecule type" value="Genomic_DNA"/>
</dbReference>
<proteinExistence type="predicted"/>